<dbReference type="EMBL" id="BMCH01000005">
    <property type="protein sequence ID" value="GGC35756.1"/>
    <property type="molecule type" value="Genomic_DNA"/>
</dbReference>
<dbReference type="PANTHER" id="PTHR32063:SF24">
    <property type="entry name" value="CATION EFFLUX SYSTEM (ACRB_ACRD_ACRF FAMILY)"/>
    <property type="match status" value="1"/>
</dbReference>
<feature type="transmembrane region" description="Helical" evidence="8">
    <location>
        <begin position="472"/>
        <end position="496"/>
    </location>
</feature>
<feature type="transmembrane region" description="Helical" evidence="8">
    <location>
        <begin position="913"/>
        <end position="937"/>
    </location>
</feature>
<dbReference type="SUPFAM" id="SSF82693">
    <property type="entry name" value="Multidrug efflux transporter AcrB pore domain, PN1, PN2, PC1 and PC2 subdomains"/>
    <property type="match status" value="3"/>
</dbReference>
<dbReference type="Pfam" id="PF00873">
    <property type="entry name" value="ACR_tran"/>
    <property type="match status" value="1"/>
</dbReference>
<evidence type="ECO:0000256" key="6">
    <source>
        <dbReference type="ARBA" id="ARBA00022989"/>
    </source>
</evidence>
<name>A0ABQ1M7H9_9PROT</name>
<dbReference type="PANTHER" id="PTHR32063">
    <property type="match status" value="1"/>
</dbReference>
<keyword evidence="6 8" id="KW-1133">Transmembrane helix</keyword>
<dbReference type="SUPFAM" id="SSF82714">
    <property type="entry name" value="Multidrug efflux transporter AcrB TolC docking domain, DN and DC subdomains"/>
    <property type="match status" value="2"/>
</dbReference>
<comment type="caution">
    <text evidence="9">The sequence shown here is derived from an EMBL/GenBank/DDBJ whole genome shotgun (WGS) entry which is preliminary data.</text>
</comment>
<keyword evidence="10" id="KW-1185">Reference proteome</keyword>
<evidence type="ECO:0000256" key="2">
    <source>
        <dbReference type="ARBA" id="ARBA00010942"/>
    </source>
</evidence>
<feature type="transmembrane region" description="Helical" evidence="8">
    <location>
        <begin position="435"/>
        <end position="452"/>
    </location>
</feature>
<proteinExistence type="inferred from homology"/>
<dbReference type="PRINTS" id="PR00702">
    <property type="entry name" value="ACRIFLAVINRP"/>
</dbReference>
<organism evidence="9 10">
    <name type="scientific">Asaia siamensis</name>
    <dbReference type="NCBI Taxonomy" id="110479"/>
    <lineage>
        <taxon>Bacteria</taxon>
        <taxon>Pseudomonadati</taxon>
        <taxon>Pseudomonadota</taxon>
        <taxon>Alphaproteobacteria</taxon>
        <taxon>Acetobacterales</taxon>
        <taxon>Acetobacteraceae</taxon>
        <taxon>Asaia</taxon>
    </lineage>
</organism>
<evidence type="ECO:0000313" key="9">
    <source>
        <dbReference type="EMBL" id="GGC35756.1"/>
    </source>
</evidence>
<feature type="transmembrane region" description="Helical" evidence="8">
    <location>
        <begin position="517"/>
        <end position="543"/>
    </location>
</feature>
<reference evidence="10" key="1">
    <citation type="journal article" date="2019" name="Int. J. Syst. Evol. Microbiol.">
        <title>The Global Catalogue of Microorganisms (GCM) 10K type strain sequencing project: providing services to taxonomists for standard genome sequencing and annotation.</title>
        <authorList>
            <consortium name="The Broad Institute Genomics Platform"/>
            <consortium name="The Broad Institute Genome Sequencing Center for Infectious Disease"/>
            <person name="Wu L."/>
            <person name="Ma J."/>
        </authorList>
    </citation>
    <scope>NUCLEOTIDE SEQUENCE [LARGE SCALE GENOMIC DNA]</scope>
    <source>
        <strain evidence="10">CCM 7132</strain>
    </source>
</reference>
<dbReference type="InterPro" id="IPR001036">
    <property type="entry name" value="Acrflvin-R"/>
</dbReference>
<keyword evidence="3" id="KW-0813">Transport</keyword>
<keyword evidence="4" id="KW-1003">Cell membrane</keyword>
<keyword evidence="5 8" id="KW-0812">Transmembrane</keyword>
<dbReference type="InterPro" id="IPR004763">
    <property type="entry name" value="CusA-like"/>
</dbReference>
<dbReference type="InterPro" id="IPR027463">
    <property type="entry name" value="AcrB_DN_DC_subdom"/>
</dbReference>
<dbReference type="Gene3D" id="3.30.70.1440">
    <property type="entry name" value="Multidrug efflux transporter AcrB pore domain"/>
    <property type="match status" value="1"/>
</dbReference>
<evidence type="ECO:0000256" key="3">
    <source>
        <dbReference type="ARBA" id="ARBA00022448"/>
    </source>
</evidence>
<dbReference type="NCBIfam" id="TIGR00914">
    <property type="entry name" value="2A0601"/>
    <property type="match status" value="1"/>
</dbReference>
<dbReference type="Gene3D" id="1.20.1640.10">
    <property type="entry name" value="Multidrug efflux transporter AcrB transmembrane domain"/>
    <property type="match status" value="2"/>
</dbReference>
<protein>
    <submittedName>
        <fullName evidence="9">Cation transporter</fullName>
    </submittedName>
</protein>
<keyword evidence="7 8" id="KW-0472">Membrane</keyword>
<sequence length="1037" mass="111035">MTDLAMWQFLQANKLAVLALCTLLVLAGLLVVPGLPVEPVPDISPQQVLVSVTAPGLATEEVEKQITFPLEASLTGLPDLVDLRSVSRTGVSVVYLQFDEHSDLDLDRTRVNERLQKARESIAVPVSLSMGPLATGMGEIMQIQIRGDKHYSPLALNRLMTWSVAPQLRLVPGVAEVNVNGGAEETYTLTLDPARMRAHDIPMGRIYAAIESNNASSGGGWIAQQAEQQIVVGRALVGSLADFASIPVSMGANGVVLRLRDLGAVSLGGRLRLGAVTRDGQGEIVNGVVLMQKGASSNATLAAINRALPDISRSLPPGVTLEPFYSRSTLTNETVHTIKENLLLGAALVFITLFFVLGNWQAALVIISVIPVSLVAAFVGMRLFGISANLLSLGAIDFGMIVDGSLVVVEHLMVERSRNEKGETLESLAVHTLRAVLRPVSFAIFVIIMVYLPILTLQGVEGRMFRPMAQTIIMGLLTSLVYCFVVVPVLSALALRHARQDRETRLVVRLRGIYEPALAWCATHAKTVFMTTGAVFALALLLASRLGGEFVPQLEEGALVVTSMRLPSASLPTVLRSVTRQEQILREFPEVETVVSNTGTSAIPTDPMGTNETDSFVFLKPRSAWRAEMTQAKLVAAMSSRLSHDLPDAAYSWTQPIEMRMDDMLSGVRSQIAISIYGDDLTLLNKLAGRVVGMVASIPGAADVAQQGEGAVPYLHIDVNRDAAARLGVAVPEILATIEAIGGHIGRPVILDNALVPTQIRYREGATASAERIGGLQVRREDGRGWVLLKDVTRFSVEQGNARIDRDSLHRRVVVQANVRGRDVKSFVAEAQAKVAKGLVLPSGYRLTWAGQFRNLDSAMKRLGMVVPIALLLIFVFLILALGTPRAALLVFINLPIAATGGIYALALRGLPFSIAAGIGFIALFGVAILNGVVLVSQIRDFRLAGMVAAEAAFAAAKARFRPVLATASVASFGFFPMAFSASAGAEVERPLATVVIGGLITSTLLTLLVLPLLYARFFTDGPQQAAEAQRPVQPIG</sequence>
<evidence type="ECO:0000256" key="1">
    <source>
        <dbReference type="ARBA" id="ARBA00004651"/>
    </source>
</evidence>
<feature type="transmembrane region" description="Helical" evidence="8">
    <location>
        <begin position="992"/>
        <end position="1015"/>
    </location>
</feature>
<evidence type="ECO:0000256" key="7">
    <source>
        <dbReference type="ARBA" id="ARBA00023136"/>
    </source>
</evidence>
<feature type="transmembrane region" description="Helical" evidence="8">
    <location>
        <begin position="863"/>
        <end position="882"/>
    </location>
</feature>
<evidence type="ECO:0000256" key="5">
    <source>
        <dbReference type="ARBA" id="ARBA00022692"/>
    </source>
</evidence>
<gene>
    <name evidence="9" type="ORF">GCM10007207_21670</name>
</gene>
<dbReference type="Gene3D" id="3.30.2090.10">
    <property type="entry name" value="Multidrug efflux transporter AcrB TolC docking domain, DN and DC subdomains"/>
    <property type="match status" value="2"/>
</dbReference>
<feature type="transmembrane region" description="Helical" evidence="8">
    <location>
        <begin position="964"/>
        <end position="986"/>
    </location>
</feature>
<feature type="transmembrane region" description="Helical" evidence="8">
    <location>
        <begin position="889"/>
        <end position="907"/>
    </location>
</feature>
<dbReference type="Gene3D" id="3.30.70.1430">
    <property type="entry name" value="Multidrug efflux transporter AcrB pore domain"/>
    <property type="match status" value="2"/>
</dbReference>
<evidence type="ECO:0000256" key="8">
    <source>
        <dbReference type="SAM" id="Phobius"/>
    </source>
</evidence>
<accession>A0ABQ1M7H9</accession>
<comment type="similarity">
    <text evidence="2">Belongs to the resistance-nodulation-cell division (RND) (TC 2.A.6) family.</text>
</comment>
<dbReference type="Gene3D" id="3.30.70.1320">
    <property type="entry name" value="Multidrug efflux transporter AcrB pore domain like"/>
    <property type="match status" value="1"/>
</dbReference>
<dbReference type="SUPFAM" id="SSF82866">
    <property type="entry name" value="Multidrug efflux transporter AcrB transmembrane domain"/>
    <property type="match status" value="2"/>
</dbReference>
<evidence type="ECO:0000313" key="10">
    <source>
        <dbReference type="Proteomes" id="UP000637769"/>
    </source>
</evidence>
<comment type="subcellular location">
    <subcellularLocation>
        <location evidence="1">Cell membrane</location>
        <topology evidence="1">Multi-pass membrane protein</topology>
    </subcellularLocation>
</comment>
<evidence type="ECO:0000256" key="4">
    <source>
        <dbReference type="ARBA" id="ARBA00022475"/>
    </source>
</evidence>
<dbReference type="Proteomes" id="UP000637769">
    <property type="component" value="Unassembled WGS sequence"/>
</dbReference>
<feature type="transmembrane region" description="Helical" evidence="8">
    <location>
        <begin position="364"/>
        <end position="384"/>
    </location>
</feature>
<feature type="transmembrane region" description="Helical" evidence="8">
    <location>
        <begin position="341"/>
        <end position="357"/>
    </location>
</feature>